<dbReference type="Proteomes" id="UP001642409">
    <property type="component" value="Unassembled WGS sequence"/>
</dbReference>
<sequence>MYTQKLVKKIRQSIPQLMMDDLHKLSSQCTRDQYSIFKDTITEEMKTLMSQYDTVQVKNNIKNWITRPKKQNINIMIINNEDLELSIKRIVFQHVQYNNMSNNKELQENQNQEPVLASNNIVQQVAQHQEMSELSISTLFQ</sequence>
<reference evidence="2 3" key="2">
    <citation type="submission" date="2024-07" db="EMBL/GenBank/DDBJ databases">
        <authorList>
            <person name="Akdeniz Z."/>
        </authorList>
    </citation>
    <scope>NUCLEOTIDE SEQUENCE [LARGE SCALE GENOMIC DNA]</scope>
</reference>
<evidence type="ECO:0000313" key="3">
    <source>
        <dbReference type="Proteomes" id="UP001642409"/>
    </source>
</evidence>
<dbReference type="EMBL" id="CAXDID020000171">
    <property type="protein sequence ID" value="CAL6047263.1"/>
    <property type="molecule type" value="Genomic_DNA"/>
</dbReference>
<proteinExistence type="predicted"/>
<protein>
    <submittedName>
        <fullName evidence="2">Hypothetical_protein</fullName>
    </submittedName>
</protein>
<name>A0AA86RBZ5_9EUKA</name>
<keyword evidence="3" id="KW-1185">Reference proteome</keyword>
<gene>
    <name evidence="2" type="ORF">HINF_LOCUS42120</name>
    <name evidence="1" type="ORF">HINF_LOCUS59488</name>
</gene>
<reference evidence="1" key="1">
    <citation type="submission" date="2023-06" db="EMBL/GenBank/DDBJ databases">
        <authorList>
            <person name="Kurt Z."/>
        </authorList>
    </citation>
    <scope>NUCLEOTIDE SEQUENCE</scope>
</reference>
<dbReference type="EMBL" id="CATOUU010001099">
    <property type="protein sequence ID" value="CAI9971843.1"/>
    <property type="molecule type" value="Genomic_DNA"/>
</dbReference>
<organism evidence="1">
    <name type="scientific">Hexamita inflata</name>
    <dbReference type="NCBI Taxonomy" id="28002"/>
    <lineage>
        <taxon>Eukaryota</taxon>
        <taxon>Metamonada</taxon>
        <taxon>Diplomonadida</taxon>
        <taxon>Hexamitidae</taxon>
        <taxon>Hexamitinae</taxon>
        <taxon>Hexamita</taxon>
    </lineage>
</organism>
<evidence type="ECO:0000313" key="2">
    <source>
        <dbReference type="EMBL" id="CAL6047263.1"/>
    </source>
</evidence>
<comment type="caution">
    <text evidence="1">The sequence shown here is derived from an EMBL/GenBank/DDBJ whole genome shotgun (WGS) entry which is preliminary data.</text>
</comment>
<evidence type="ECO:0000313" key="1">
    <source>
        <dbReference type="EMBL" id="CAI9971843.1"/>
    </source>
</evidence>
<dbReference type="AlphaFoldDB" id="A0AA86RBZ5"/>
<accession>A0AA86RBZ5</accession>